<gene>
    <name evidence="1" type="ORF">CAMGR0001_2240</name>
</gene>
<dbReference type="AlphaFoldDB" id="C8PH52"/>
<name>C8PH52_9BACT</name>
<dbReference type="Proteomes" id="UP000005709">
    <property type="component" value="Unassembled WGS sequence"/>
</dbReference>
<keyword evidence="2" id="KW-1185">Reference proteome</keyword>
<evidence type="ECO:0000313" key="2">
    <source>
        <dbReference type="Proteomes" id="UP000005709"/>
    </source>
</evidence>
<reference evidence="1 2" key="1">
    <citation type="submission" date="2009-07" db="EMBL/GenBank/DDBJ databases">
        <authorList>
            <person name="Madupu R."/>
            <person name="Sebastian Y."/>
            <person name="Durkin A.S."/>
            <person name="Torralba M."/>
            <person name="Methe B."/>
            <person name="Sutton G.G."/>
            <person name="Strausberg R.L."/>
            <person name="Nelson K.E."/>
        </authorList>
    </citation>
    <scope>NUCLEOTIDE SEQUENCE [LARGE SCALE GENOMIC DNA]</scope>
    <source>
        <strain evidence="1 2">RM3268</strain>
    </source>
</reference>
<organism evidence="1 2">
    <name type="scientific">Campylobacter gracilis RM3268</name>
    <dbReference type="NCBI Taxonomy" id="553220"/>
    <lineage>
        <taxon>Bacteria</taxon>
        <taxon>Pseudomonadati</taxon>
        <taxon>Campylobacterota</taxon>
        <taxon>Epsilonproteobacteria</taxon>
        <taxon>Campylobacterales</taxon>
        <taxon>Campylobacteraceae</taxon>
        <taxon>Campylobacter</taxon>
    </lineage>
</organism>
<proteinExistence type="predicted"/>
<sequence length="90" mass="10338">MRIAKQIQIYKNWLNHRLLLNFKILRSLEISRGGDYERGALYFLCAVAGALCEDCYRQRIASPLSASGVGTERYVSREGRNFTASFEVKF</sequence>
<protein>
    <submittedName>
        <fullName evidence="1">Uncharacterized protein</fullName>
    </submittedName>
</protein>
<accession>C8PH52</accession>
<evidence type="ECO:0000313" key="1">
    <source>
        <dbReference type="EMBL" id="EEV17873.1"/>
    </source>
</evidence>
<dbReference type="EMBL" id="ACYG01000022">
    <property type="protein sequence ID" value="EEV17873.1"/>
    <property type="molecule type" value="Genomic_DNA"/>
</dbReference>
<comment type="caution">
    <text evidence="1">The sequence shown here is derived from an EMBL/GenBank/DDBJ whole genome shotgun (WGS) entry which is preliminary data.</text>
</comment>